<dbReference type="GO" id="GO:0016020">
    <property type="term" value="C:membrane"/>
    <property type="evidence" value="ECO:0007669"/>
    <property type="project" value="UniProtKB-SubCell"/>
</dbReference>
<dbReference type="InterPro" id="IPR008253">
    <property type="entry name" value="Marvel"/>
</dbReference>
<feature type="transmembrane region" description="Helical" evidence="5">
    <location>
        <begin position="12"/>
        <end position="36"/>
    </location>
</feature>
<evidence type="ECO:0000256" key="4">
    <source>
        <dbReference type="ARBA" id="ARBA00023136"/>
    </source>
</evidence>
<feature type="domain" description="MARVEL" evidence="6">
    <location>
        <begin position="19"/>
        <end position="143"/>
    </location>
</feature>
<reference evidence="7" key="1">
    <citation type="submission" date="2022-07" db="EMBL/GenBank/DDBJ databases">
        <title>Phylogenomic reconstructions and comparative analyses of Kickxellomycotina fungi.</title>
        <authorList>
            <person name="Reynolds N.K."/>
            <person name="Stajich J.E."/>
            <person name="Barry K."/>
            <person name="Grigoriev I.V."/>
            <person name="Crous P."/>
            <person name="Smith M.E."/>
        </authorList>
    </citation>
    <scope>NUCLEOTIDE SEQUENCE</scope>
    <source>
        <strain evidence="7">NBRC 105413</strain>
    </source>
</reference>
<evidence type="ECO:0000256" key="5">
    <source>
        <dbReference type="SAM" id="Phobius"/>
    </source>
</evidence>
<evidence type="ECO:0000256" key="1">
    <source>
        <dbReference type="ARBA" id="ARBA00004141"/>
    </source>
</evidence>
<feature type="transmembrane region" description="Helical" evidence="5">
    <location>
        <begin position="131"/>
        <end position="153"/>
    </location>
</feature>
<evidence type="ECO:0000256" key="2">
    <source>
        <dbReference type="ARBA" id="ARBA00022692"/>
    </source>
</evidence>
<evidence type="ECO:0000313" key="7">
    <source>
        <dbReference type="EMBL" id="KAJ1645776.1"/>
    </source>
</evidence>
<dbReference type="Proteomes" id="UP001145021">
    <property type="component" value="Unassembled WGS sequence"/>
</dbReference>
<evidence type="ECO:0000256" key="3">
    <source>
        <dbReference type="ARBA" id="ARBA00022989"/>
    </source>
</evidence>
<accession>A0A9W7XMI4</accession>
<keyword evidence="4 5" id="KW-0472">Membrane</keyword>
<dbReference type="AlphaFoldDB" id="A0A9W7XMI4"/>
<keyword evidence="2 5" id="KW-0812">Transmembrane</keyword>
<feature type="transmembrane region" description="Helical" evidence="5">
    <location>
        <begin position="90"/>
        <end position="111"/>
    </location>
</feature>
<dbReference type="EMBL" id="JANBOH010000089">
    <property type="protein sequence ID" value="KAJ1645776.1"/>
    <property type="molecule type" value="Genomic_DNA"/>
</dbReference>
<name>A0A9W7XMI4_9FUNG</name>
<protein>
    <recommendedName>
        <fullName evidence="6">MARVEL domain-containing protein</fullName>
    </recommendedName>
</protein>
<comment type="subcellular location">
    <subcellularLocation>
        <location evidence="1">Membrane</location>
        <topology evidence="1">Multi-pass membrane protein</topology>
    </subcellularLocation>
</comment>
<evidence type="ECO:0000313" key="8">
    <source>
        <dbReference type="Proteomes" id="UP001145021"/>
    </source>
</evidence>
<keyword evidence="3 5" id="KW-1133">Transmembrane helix</keyword>
<organism evidence="7 8">
    <name type="scientific">Coemansia asiatica</name>
    <dbReference type="NCBI Taxonomy" id="1052880"/>
    <lineage>
        <taxon>Eukaryota</taxon>
        <taxon>Fungi</taxon>
        <taxon>Fungi incertae sedis</taxon>
        <taxon>Zoopagomycota</taxon>
        <taxon>Kickxellomycotina</taxon>
        <taxon>Kickxellomycetes</taxon>
        <taxon>Kickxellales</taxon>
        <taxon>Kickxellaceae</taxon>
        <taxon>Coemansia</taxon>
    </lineage>
</organism>
<dbReference type="Pfam" id="PF01284">
    <property type="entry name" value="MARVEL"/>
    <property type="match status" value="1"/>
</dbReference>
<feature type="transmembrane region" description="Helical" evidence="5">
    <location>
        <begin position="48"/>
        <end position="69"/>
    </location>
</feature>
<comment type="caution">
    <text evidence="7">The sequence shown here is derived from an EMBL/GenBank/DDBJ whole genome shotgun (WGS) entry which is preliminary data.</text>
</comment>
<sequence length="217" mass="23113">MFSVRMLQALRFWLYAAAILFAVIELIVDALALGALADYGFVSEHKGAAGWTMFVTVVGLITIPLIMFGNIMVSLGFNFIQPLNRILHELIVVVTLDVFYFVAGIVMANYAGGGGCGGSSVCSKFKAATAFPWLSFFVLLVQSVVLGLLLHIVRVNGGSLATPSYEIDGEFPVVAAAPPQHGTDPYPAPVQGAPSSYDDQPHVSMPMPAAYQGEKAV</sequence>
<gene>
    <name evidence="7" type="ORF">LPJ64_002669</name>
</gene>
<evidence type="ECO:0000259" key="6">
    <source>
        <dbReference type="Pfam" id="PF01284"/>
    </source>
</evidence>
<proteinExistence type="predicted"/>
<keyword evidence="8" id="KW-1185">Reference proteome</keyword>